<comment type="similarity">
    <text evidence="2">Belongs to the major facilitator superfamily.</text>
</comment>
<keyword evidence="3" id="KW-0813">Transport</keyword>
<dbReference type="Pfam" id="PF07690">
    <property type="entry name" value="MFS_1"/>
    <property type="match status" value="1"/>
</dbReference>
<dbReference type="SUPFAM" id="SSF103473">
    <property type="entry name" value="MFS general substrate transporter"/>
    <property type="match status" value="1"/>
</dbReference>
<feature type="transmembrane region" description="Helical" evidence="7">
    <location>
        <begin position="112"/>
        <end position="135"/>
    </location>
</feature>
<feature type="transmembrane region" description="Helical" evidence="7">
    <location>
        <begin position="82"/>
        <end position="100"/>
    </location>
</feature>
<protein>
    <recommendedName>
        <fullName evidence="10">Major facilitator superfamily (MFS) profile domain-containing protein</fullName>
    </recommendedName>
</protein>
<evidence type="ECO:0008006" key="10">
    <source>
        <dbReference type="Google" id="ProtNLM"/>
    </source>
</evidence>
<name>A0AAD4CXJ1_ASPNN</name>
<feature type="transmembrane region" description="Helical" evidence="7">
    <location>
        <begin position="147"/>
        <end position="170"/>
    </location>
</feature>
<dbReference type="GO" id="GO:0022857">
    <property type="term" value="F:transmembrane transporter activity"/>
    <property type="evidence" value="ECO:0007669"/>
    <property type="project" value="InterPro"/>
</dbReference>
<keyword evidence="6 7" id="KW-0472">Membrane</keyword>
<dbReference type="GO" id="GO:0016020">
    <property type="term" value="C:membrane"/>
    <property type="evidence" value="ECO:0007669"/>
    <property type="project" value="UniProtKB-SubCell"/>
</dbReference>
<sequence length="423" mass="46988">MTSTSDAEAVPSHKVEYQGLDLDVDEEYTYDEQRKIIHRIDRRLVSIAGIGYCISLMDRTNVSTASIAGMNEDLGLTVGYRYSLVMLIFFIPYVLLQPFVTATIRRLGPRNFLSAMVLCWGGIMIALTNILAYGLTQMDGVENIAGWRWIFIIEGVITLVIGFLAFAMLVEFPDKAHRSWRFLSQRECAFVLRRLNRDRGDAEPEAFSIGNFLQHAGDIRLWCYGVIFCCLMTVTYGIGYFLPLILRNGMGFSVGESQYLSAPPYFWGCILMLVEGWIGDRYRLRGPIIVLNALMSIVGISLMGLAKGNGVRYFGVFLVTGGVNASAPTVLAYQAANIRGQWKRALGSAIMIGMGGIGGIAGSLVFRSQDAPQYYPGIYAMLTASVLVIVLVIAMSVYFVSSNRKARRNLKMLEGSAEFRYTL</sequence>
<evidence type="ECO:0000256" key="4">
    <source>
        <dbReference type="ARBA" id="ARBA00022692"/>
    </source>
</evidence>
<evidence type="ECO:0000313" key="8">
    <source>
        <dbReference type="EMBL" id="KAF9894571.1"/>
    </source>
</evidence>
<reference evidence="8" key="2">
    <citation type="submission" date="2020-02" db="EMBL/GenBank/DDBJ databases">
        <authorList>
            <person name="Gilchrist C.L.M."/>
            <person name="Chooi Y.-H."/>
        </authorList>
    </citation>
    <scope>NUCLEOTIDE SEQUENCE</scope>
    <source>
        <strain evidence="8">MST-FP2251</strain>
    </source>
</reference>
<keyword evidence="5 7" id="KW-1133">Transmembrane helix</keyword>
<dbReference type="Proteomes" id="UP001194746">
    <property type="component" value="Unassembled WGS sequence"/>
</dbReference>
<evidence type="ECO:0000256" key="1">
    <source>
        <dbReference type="ARBA" id="ARBA00004141"/>
    </source>
</evidence>
<keyword evidence="9" id="KW-1185">Reference proteome</keyword>
<dbReference type="AlphaFoldDB" id="A0AAD4CXJ1"/>
<evidence type="ECO:0000256" key="3">
    <source>
        <dbReference type="ARBA" id="ARBA00022448"/>
    </source>
</evidence>
<evidence type="ECO:0000256" key="6">
    <source>
        <dbReference type="ARBA" id="ARBA00023136"/>
    </source>
</evidence>
<organism evidence="8 9">
    <name type="scientific">Aspergillus nanangensis</name>
    <dbReference type="NCBI Taxonomy" id="2582783"/>
    <lineage>
        <taxon>Eukaryota</taxon>
        <taxon>Fungi</taxon>
        <taxon>Dikarya</taxon>
        <taxon>Ascomycota</taxon>
        <taxon>Pezizomycotina</taxon>
        <taxon>Eurotiomycetes</taxon>
        <taxon>Eurotiomycetidae</taxon>
        <taxon>Eurotiales</taxon>
        <taxon>Aspergillaceae</taxon>
        <taxon>Aspergillus</taxon>
        <taxon>Aspergillus subgen. Circumdati</taxon>
    </lineage>
</organism>
<feature type="transmembrane region" description="Helical" evidence="7">
    <location>
        <begin position="378"/>
        <end position="401"/>
    </location>
</feature>
<feature type="transmembrane region" description="Helical" evidence="7">
    <location>
        <begin position="262"/>
        <end position="279"/>
    </location>
</feature>
<proteinExistence type="inferred from homology"/>
<evidence type="ECO:0000256" key="2">
    <source>
        <dbReference type="ARBA" id="ARBA00008335"/>
    </source>
</evidence>
<reference evidence="8" key="1">
    <citation type="journal article" date="2019" name="Beilstein J. Org. Chem.">
        <title>Nanangenines: drimane sesquiterpenoids as the dominant metabolite cohort of a novel Australian fungus, Aspergillus nanangensis.</title>
        <authorList>
            <person name="Lacey H.J."/>
            <person name="Gilchrist C.L.M."/>
            <person name="Crombie A."/>
            <person name="Kalaitzis J.A."/>
            <person name="Vuong D."/>
            <person name="Rutledge P.J."/>
            <person name="Turner P."/>
            <person name="Pitt J.I."/>
            <person name="Lacey E."/>
            <person name="Chooi Y.H."/>
            <person name="Piggott A.M."/>
        </authorList>
    </citation>
    <scope>NUCLEOTIDE SEQUENCE</scope>
    <source>
        <strain evidence="8">MST-FP2251</strain>
    </source>
</reference>
<gene>
    <name evidence="8" type="ORF">FE257_006456</name>
</gene>
<feature type="transmembrane region" description="Helical" evidence="7">
    <location>
        <begin position="312"/>
        <end position="333"/>
    </location>
</feature>
<feature type="transmembrane region" description="Helical" evidence="7">
    <location>
        <begin position="286"/>
        <end position="306"/>
    </location>
</feature>
<feature type="transmembrane region" description="Helical" evidence="7">
    <location>
        <begin position="44"/>
        <end position="62"/>
    </location>
</feature>
<feature type="transmembrane region" description="Helical" evidence="7">
    <location>
        <begin position="345"/>
        <end position="366"/>
    </location>
</feature>
<dbReference type="InterPro" id="IPR011701">
    <property type="entry name" value="MFS"/>
</dbReference>
<comment type="subcellular location">
    <subcellularLocation>
        <location evidence="1">Membrane</location>
        <topology evidence="1">Multi-pass membrane protein</topology>
    </subcellularLocation>
</comment>
<keyword evidence="4 7" id="KW-0812">Transmembrane</keyword>
<dbReference type="InterPro" id="IPR036259">
    <property type="entry name" value="MFS_trans_sf"/>
</dbReference>
<dbReference type="EMBL" id="VCAU01000003">
    <property type="protein sequence ID" value="KAF9894571.1"/>
    <property type="molecule type" value="Genomic_DNA"/>
</dbReference>
<evidence type="ECO:0000256" key="7">
    <source>
        <dbReference type="SAM" id="Phobius"/>
    </source>
</evidence>
<feature type="transmembrane region" description="Helical" evidence="7">
    <location>
        <begin position="221"/>
        <end position="242"/>
    </location>
</feature>
<evidence type="ECO:0000256" key="5">
    <source>
        <dbReference type="ARBA" id="ARBA00022989"/>
    </source>
</evidence>
<accession>A0AAD4CXJ1</accession>
<comment type="caution">
    <text evidence="8">The sequence shown here is derived from an EMBL/GenBank/DDBJ whole genome shotgun (WGS) entry which is preliminary data.</text>
</comment>
<dbReference type="Gene3D" id="1.20.1250.20">
    <property type="entry name" value="MFS general substrate transporter like domains"/>
    <property type="match status" value="2"/>
</dbReference>
<dbReference type="PANTHER" id="PTHR43791:SF47">
    <property type="entry name" value="MAJOR FACILITATOR SUPERFAMILY (MFS) PROFILE DOMAIN-CONTAINING PROTEIN-RELATED"/>
    <property type="match status" value="1"/>
</dbReference>
<dbReference type="PANTHER" id="PTHR43791">
    <property type="entry name" value="PERMEASE-RELATED"/>
    <property type="match status" value="1"/>
</dbReference>
<dbReference type="FunFam" id="1.20.1250.20:FF:000013">
    <property type="entry name" value="MFS general substrate transporter"/>
    <property type="match status" value="1"/>
</dbReference>
<evidence type="ECO:0000313" key="9">
    <source>
        <dbReference type="Proteomes" id="UP001194746"/>
    </source>
</evidence>